<dbReference type="PROSITE" id="PS51736">
    <property type="entry name" value="RECOMBINASES_3"/>
    <property type="match status" value="1"/>
</dbReference>
<dbReference type="SUPFAM" id="SSF53041">
    <property type="entry name" value="Resolvase-like"/>
    <property type="match status" value="1"/>
</dbReference>
<evidence type="ECO:0008006" key="6">
    <source>
        <dbReference type="Google" id="ProtNLM"/>
    </source>
</evidence>
<dbReference type="InterPro" id="IPR038109">
    <property type="entry name" value="DNA_bind_recomb_sf"/>
</dbReference>
<dbReference type="PANTHER" id="PTHR30461:SF23">
    <property type="entry name" value="DNA RECOMBINASE-RELATED"/>
    <property type="match status" value="1"/>
</dbReference>
<reference evidence="4 5" key="1">
    <citation type="journal article" date="2016" name="Nat. Commun.">
        <title>Thousands of microbial genomes shed light on interconnected biogeochemical processes in an aquifer system.</title>
        <authorList>
            <person name="Anantharaman K."/>
            <person name="Brown C.T."/>
            <person name="Hug L.A."/>
            <person name="Sharon I."/>
            <person name="Castelle C.J."/>
            <person name="Probst A.J."/>
            <person name="Thomas B.C."/>
            <person name="Singh A."/>
            <person name="Wilkins M.J."/>
            <person name="Karaoz U."/>
            <person name="Brodie E.L."/>
            <person name="Williams K.H."/>
            <person name="Hubbard S.S."/>
            <person name="Banfield J.F."/>
        </authorList>
    </citation>
    <scope>NUCLEOTIDE SEQUENCE [LARGE SCALE GENOMIC DNA]</scope>
</reference>
<dbReference type="Proteomes" id="UP000179221">
    <property type="component" value="Unassembled WGS sequence"/>
</dbReference>
<dbReference type="Gene3D" id="3.90.1750.20">
    <property type="entry name" value="Putative Large Serine Recombinase, Chain B, Domain 2"/>
    <property type="match status" value="1"/>
</dbReference>
<dbReference type="InterPro" id="IPR025827">
    <property type="entry name" value="Zn_ribbon_recom_dom"/>
</dbReference>
<name>A0A1F7YF79_9BACT</name>
<feature type="compositionally biased region" description="Basic and acidic residues" evidence="1">
    <location>
        <begin position="173"/>
        <end position="183"/>
    </location>
</feature>
<dbReference type="Gene3D" id="3.40.50.1390">
    <property type="entry name" value="Resolvase, N-terminal catalytic domain"/>
    <property type="match status" value="1"/>
</dbReference>
<dbReference type="SMART" id="SM00857">
    <property type="entry name" value="Resolvase"/>
    <property type="match status" value="1"/>
</dbReference>
<dbReference type="GO" id="GO:0003677">
    <property type="term" value="F:DNA binding"/>
    <property type="evidence" value="ECO:0007669"/>
    <property type="project" value="InterPro"/>
</dbReference>
<sequence length="560" mass="65140">MLGTYDHHATYVNEDSGLQKSKFIVAVYIRVSGESQAEKDKVSLDIQKKDSLNYANKQCWRVFKVYEDVLTGYLDFENRIGGKELLDDARQGKFNLVLLWDSDRTGRDPEALAAKLFRHYMRELGIQVTSLDQPLILKDPDEYKYDPYDEGQIFMETIHDLQSATTVSKFRRRSMESKQERARGGKMLNTPPYGYKLEPLRDENGNIIIKKDGRIVYKRVVQEKEKPIVLRIYHEYVFKGKSMNGIRDQLNAEGVPTRKGRHWERAMVARILKNPVYFGALIYNKYFRRKNALTGTTKMGKNPFEKWIVVPPGQTEHEAIIKKDLFDKAQEVRKAKLRLGSVAVYNDFLLSGLSKCEICGSKMYRTKVKTTYTRKSDGVTTKSQSNGYICGRWQRFRDTERNYISESELKSAVINDLKRLKDNPDVLKGFLAESDKKKVDDISSRLEFLRSNLSKIDSRYSRLRRAYEYGSLSMTKFNDAVDELGHEEGVMREQVVKLESQIKDEQRRELTREDFKQAINRFEEIFLKGDIADQKAFLRSLIQEIVVGNKKITINYLISR</sequence>
<dbReference type="CDD" id="cd00338">
    <property type="entry name" value="Ser_Recombinase"/>
    <property type="match status" value="1"/>
</dbReference>
<dbReference type="InterPro" id="IPR036162">
    <property type="entry name" value="Resolvase-like_N_sf"/>
</dbReference>
<dbReference type="PANTHER" id="PTHR30461">
    <property type="entry name" value="DNA-INVERTASE FROM LAMBDOID PROPHAGE"/>
    <property type="match status" value="1"/>
</dbReference>
<protein>
    <recommendedName>
        <fullName evidence="6">Recombinase domain-containing protein</fullName>
    </recommendedName>
</protein>
<dbReference type="InterPro" id="IPR006119">
    <property type="entry name" value="Resolv_N"/>
</dbReference>
<dbReference type="Pfam" id="PF13408">
    <property type="entry name" value="Zn_ribbon_recom"/>
    <property type="match status" value="1"/>
</dbReference>
<feature type="domain" description="Recombinase" evidence="3">
    <location>
        <begin position="192"/>
        <end position="339"/>
    </location>
</feature>
<dbReference type="GO" id="GO:0000150">
    <property type="term" value="F:DNA strand exchange activity"/>
    <property type="evidence" value="ECO:0007669"/>
    <property type="project" value="InterPro"/>
</dbReference>
<feature type="domain" description="Resolvase/invertase-type recombinase catalytic" evidence="2">
    <location>
        <begin position="24"/>
        <end position="185"/>
    </location>
</feature>
<feature type="region of interest" description="Disordered" evidence="1">
    <location>
        <begin position="169"/>
        <end position="188"/>
    </location>
</feature>
<dbReference type="PROSITE" id="PS51737">
    <property type="entry name" value="RECOMBINASE_DNA_BIND"/>
    <property type="match status" value="1"/>
</dbReference>
<dbReference type="Pfam" id="PF07508">
    <property type="entry name" value="Recombinase"/>
    <property type="match status" value="1"/>
</dbReference>
<accession>A0A1F7YF79</accession>
<comment type="caution">
    <text evidence="4">The sequence shown here is derived from an EMBL/GenBank/DDBJ whole genome shotgun (WGS) entry which is preliminary data.</text>
</comment>
<gene>
    <name evidence="4" type="ORF">A2628_00425</name>
</gene>
<evidence type="ECO:0000259" key="3">
    <source>
        <dbReference type="PROSITE" id="PS51737"/>
    </source>
</evidence>
<organism evidence="4 5">
    <name type="scientific">Candidatus Woesebacteria bacterium RIFCSPHIGHO2_01_FULL_40_22</name>
    <dbReference type="NCBI Taxonomy" id="1802499"/>
    <lineage>
        <taxon>Bacteria</taxon>
        <taxon>Candidatus Woeseibacteriota</taxon>
    </lineage>
</organism>
<dbReference type="EMBL" id="MGGL01000017">
    <property type="protein sequence ID" value="OGM25997.1"/>
    <property type="molecule type" value="Genomic_DNA"/>
</dbReference>
<dbReference type="InterPro" id="IPR050639">
    <property type="entry name" value="SSR_resolvase"/>
</dbReference>
<dbReference type="Pfam" id="PF00239">
    <property type="entry name" value="Resolvase"/>
    <property type="match status" value="1"/>
</dbReference>
<evidence type="ECO:0000259" key="2">
    <source>
        <dbReference type="PROSITE" id="PS51736"/>
    </source>
</evidence>
<dbReference type="InterPro" id="IPR011109">
    <property type="entry name" value="DNA_bind_recombinase_dom"/>
</dbReference>
<evidence type="ECO:0000313" key="4">
    <source>
        <dbReference type="EMBL" id="OGM25997.1"/>
    </source>
</evidence>
<proteinExistence type="predicted"/>
<dbReference type="AlphaFoldDB" id="A0A1F7YF79"/>
<evidence type="ECO:0000256" key="1">
    <source>
        <dbReference type="SAM" id="MobiDB-lite"/>
    </source>
</evidence>
<evidence type="ECO:0000313" key="5">
    <source>
        <dbReference type="Proteomes" id="UP000179221"/>
    </source>
</evidence>